<dbReference type="PANTHER" id="PTHR44846">
    <property type="entry name" value="MANNOSYL-D-GLYCERATE TRANSPORT/METABOLISM SYSTEM REPRESSOR MNGR-RELATED"/>
    <property type="match status" value="1"/>
</dbReference>
<comment type="caution">
    <text evidence="6">The sequence shown here is derived from an EMBL/GenBank/DDBJ whole genome shotgun (WGS) entry which is preliminary data.</text>
</comment>
<dbReference type="InterPro" id="IPR050679">
    <property type="entry name" value="Bact_HTH_transcr_reg"/>
</dbReference>
<dbReference type="EMBL" id="PYHS01000001">
    <property type="protein sequence ID" value="PSR65873.1"/>
    <property type="molecule type" value="Genomic_DNA"/>
</dbReference>
<evidence type="ECO:0000313" key="7">
    <source>
        <dbReference type="Proteomes" id="UP000241647"/>
    </source>
</evidence>
<evidence type="ECO:0000259" key="5">
    <source>
        <dbReference type="PROSITE" id="PS50949"/>
    </source>
</evidence>
<keyword evidence="4" id="KW-0175">Coiled coil</keyword>
<evidence type="ECO:0000256" key="4">
    <source>
        <dbReference type="SAM" id="Coils"/>
    </source>
</evidence>
<dbReference type="SUPFAM" id="SSF46785">
    <property type="entry name" value="Winged helix' DNA-binding domain"/>
    <property type="match status" value="1"/>
</dbReference>
<dbReference type="AlphaFoldDB" id="A0A2T2ZDT2"/>
<organism evidence="6 7">
    <name type="scientific">Nocardia nova</name>
    <dbReference type="NCBI Taxonomy" id="37330"/>
    <lineage>
        <taxon>Bacteria</taxon>
        <taxon>Bacillati</taxon>
        <taxon>Actinomycetota</taxon>
        <taxon>Actinomycetes</taxon>
        <taxon>Mycobacteriales</taxon>
        <taxon>Nocardiaceae</taxon>
        <taxon>Nocardia</taxon>
    </lineage>
</organism>
<keyword evidence="3" id="KW-0804">Transcription</keyword>
<evidence type="ECO:0000313" key="6">
    <source>
        <dbReference type="EMBL" id="PSR65873.1"/>
    </source>
</evidence>
<dbReference type="GO" id="GO:0003700">
    <property type="term" value="F:DNA-binding transcription factor activity"/>
    <property type="evidence" value="ECO:0007669"/>
    <property type="project" value="InterPro"/>
</dbReference>
<evidence type="ECO:0000256" key="3">
    <source>
        <dbReference type="ARBA" id="ARBA00023163"/>
    </source>
</evidence>
<dbReference type="PROSITE" id="PS50949">
    <property type="entry name" value="HTH_GNTR"/>
    <property type="match status" value="1"/>
</dbReference>
<dbReference type="Pfam" id="PF00392">
    <property type="entry name" value="GntR"/>
    <property type="match status" value="1"/>
</dbReference>
<dbReference type="CDD" id="cd07377">
    <property type="entry name" value="WHTH_GntR"/>
    <property type="match status" value="1"/>
</dbReference>
<dbReference type="GO" id="GO:0003677">
    <property type="term" value="F:DNA binding"/>
    <property type="evidence" value="ECO:0007669"/>
    <property type="project" value="UniProtKB-KW"/>
</dbReference>
<dbReference type="InterPro" id="IPR000524">
    <property type="entry name" value="Tscrpt_reg_HTH_GntR"/>
</dbReference>
<name>A0A2T2ZDT2_9NOCA</name>
<feature type="coiled-coil region" evidence="4">
    <location>
        <begin position="87"/>
        <end position="114"/>
    </location>
</feature>
<accession>A0A2T2ZDT2</accession>
<keyword evidence="2" id="KW-0238">DNA-binding</keyword>
<feature type="domain" description="HTH gntR-type" evidence="5">
    <location>
        <begin position="8"/>
        <end position="77"/>
    </location>
</feature>
<reference evidence="6 7" key="1">
    <citation type="submission" date="2018-02" db="EMBL/GenBank/DDBJ databases">
        <title>8 Nocardia nova and 1 Nocardia cyriacigeorgica strain used for evolution to TMP-SMX.</title>
        <authorList>
            <person name="Mehta H."/>
            <person name="Weng J."/>
            <person name="Shamoo Y."/>
        </authorList>
    </citation>
    <scope>NUCLEOTIDE SEQUENCE [LARGE SCALE GENOMIC DNA]</scope>
    <source>
        <strain evidence="6 7">ATCC 33727</strain>
    </source>
</reference>
<keyword evidence="1" id="KW-0805">Transcription regulation</keyword>
<evidence type="ECO:0000256" key="2">
    <source>
        <dbReference type="ARBA" id="ARBA00023125"/>
    </source>
</evidence>
<evidence type="ECO:0000256" key="1">
    <source>
        <dbReference type="ARBA" id="ARBA00023015"/>
    </source>
</evidence>
<protein>
    <submittedName>
        <fullName evidence="6">GntR family transcriptional regulator</fullName>
    </submittedName>
</protein>
<dbReference type="InterPro" id="IPR036390">
    <property type="entry name" value="WH_DNA-bd_sf"/>
</dbReference>
<proteinExistence type="predicted"/>
<dbReference type="PANTHER" id="PTHR44846:SF17">
    <property type="entry name" value="GNTR-FAMILY TRANSCRIPTIONAL REGULATOR"/>
    <property type="match status" value="1"/>
</dbReference>
<gene>
    <name evidence="6" type="ORF">C8259_00330</name>
</gene>
<dbReference type="Gene3D" id="1.10.10.10">
    <property type="entry name" value="Winged helix-like DNA-binding domain superfamily/Winged helix DNA-binding domain"/>
    <property type="match status" value="1"/>
</dbReference>
<dbReference type="GO" id="GO:0045892">
    <property type="term" value="P:negative regulation of DNA-templated transcription"/>
    <property type="evidence" value="ECO:0007669"/>
    <property type="project" value="TreeGrafter"/>
</dbReference>
<sequence length="121" mass="13341">MESSPPGLAKYERVAAAIKHDIRSGALQDEDRKLPGHRGLVDRYEVSLGTVQKALRLLEDQGWLTARAASGVYVNDPLPDESDVAPARSVQEELGRLRSTTAELEARIERLERAVHDLTPS</sequence>
<dbReference type="InterPro" id="IPR036388">
    <property type="entry name" value="WH-like_DNA-bd_sf"/>
</dbReference>
<dbReference type="RefSeq" id="WP_063023924.1">
    <property type="nucleotide sequence ID" value="NZ_PYHS01000001.1"/>
</dbReference>
<dbReference type="Proteomes" id="UP000241647">
    <property type="component" value="Unassembled WGS sequence"/>
</dbReference>
<dbReference type="SMART" id="SM00345">
    <property type="entry name" value="HTH_GNTR"/>
    <property type="match status" value="1"/>
</dbReference>